<dbReference type="PROSITE" id="PS50885">
    <property type="entry name" value="HAMP"/>
    <property type="match status" value="1"/>
</dbReference>
<sequence>MTLKSKLPSFLSGTTDPAGETLDARTVMDAQQPTSDDQGKTPFPLPVLGRYPVAKQLQILGATLLLVMLIIAAVVYRDNRQSTYGTAYIATARDMGMLSQRLAKASSLALLGDAVAFKQLRDSRDNFVTSLDRLINGGELGATLVPASPASVHPQLLFLTEAWKKTDTNAGRLLEMEKNLISLGKDVASINDKNPQLLDRSEQIAALKLQNSAGIRDIAVANQLVMLTQRIAKNANALLVGDAIDAEVAFLLGKDTNTFRDHINALSKGSEALRISATTDADTKQKLGELDTSFSEYRTAVGGILGNLQRLVIAKQAGSQIFRDSEELLHATEQLAQAYQANVMERTGYAFALAGLIVLAIGLLFLLARSYLTENKRQAETAESSRQETEAVNRQNQGAILRLMNELGDLADGDLTVTATVSEDITGAIADSINYTIEELRVLVGRINDAASRVTDATGMAQQTSVELLAAAERQTAEIKSAGQSVLSMSSSMTNVSGDAKQSATVARQSLAAAAKGTKAVEDSIKGMNKIRDQIQETSKRIKRLGESSQEIGEIVELISDITEQTNVLALNAAIQAASAGEAGRGFTVVAEEVQRLAERSGEATKQIGAIVRTIQTDTQDTVSAMEESTRGVVDGARLSDAAGQALAEIGEVSSELTALIETIAGATRQQSELATKVARKMQDILLVTGQTTAGTQKTATAIGELAGLATELKGSVAGFKVT</sequence>
<proteinExistence type="inferred from homology"/>
<evidence type="ECO:0000313" key="12">
    <source>
        <dbReference type="EMBL" id="RDE50207.1"/>
    </source>
</evidence>
<reference evidence="12 13" key="1">
    <citation type="submission" date="2018-05" db="EMBL/GenBank/DDBJ databases">
        <title>Integrated omic analyses show evidence that a Ca. Accumulibacter phosphatis strain performs denitrification under micro-aerobic conditions.</title>
        <authorList>
            <person name="Camejo P.Y."/>
            <person name="Katherine M.D."/>
            <person name="Daniel N.R."/>
        </authorList>
    </citation>
    <scope>NUCLEOTIDE SEQUENCE [LARGE SCALE GENOMIC DNA]</scope>
    <source>
        <strain evidence="12">UW-LDO-IC</strain>
    </source>
</reference>
<dbReference type="SMART" id="SM00283">
    <property type="entry name" value="MA"/>
    <property type="match status" value="1"/>
</dbReference>
<dbReference type="GO" id="GO:0007165">
    <property type="term" value="P:signal transduction"/>
    <property type="evidence" value="ECO:0007669"/>
    <property type="project" value="UniProtKB-KW"/>
</dbReference>
<keyword evidence="3 9" id="KW-1133">Transmembrane helix</keyword>
<organism evidence="12 13">
    <name type="scientific">Candidatus Accumulibacter meliphilus</name>
    <dbReference type="NCBI Taxonomy" id="2211374"/>
    <lineage>
        <taxon>Bacteria</taxon>
        <taxon>Pseudomonadati</taxon>
        <taxon>Pseudomonadota</taxon>
        <taxon>Betaproteobacteria</taxon>
        <taxon>Candidatus Accumulibacter</taxon>
    </lineage>
</organism>
<dbReference type="CDD" id="cd11386">
    <property type="entry name" value="MCP_signal"/>
    <property type="match status" value="1"/>
</dbReference>
<evidence type="ECO:0000259" key="11">
    <source>
        <dbReference type="PROSITE" id="PS50885"/>
    </source>
</evidence>
<evidence type="ECO:0000256" key="3">
    <source>
        <dbReference type="ARBA" id="ARBA00022989"/>
    </source>
</evidence>
<keyword evidence="4 9" id="KW-0472">Membrane</keyword>
<dbReference type="PROSITE" id="PS50111">
    <property type="entry name" value="CHEMOTAXIS_TRANSDUC_2"/>
    <property type="match status" value="1"/>
</dbReference>
<name>A0A369XPS9_9PROT</name>
<feature type="domain" description="HAMP" evidence="11">
    <location>
        <begin position="394"/>
        <end position="445"/>
    </location>
</feature>
<comment type="similarity">
    <text evidence="6">Belongs to the methyl-accepting chemotaxis (MCP) protein family.</text>
</comment>
<dbReference type="InterPro" id="IPR003660">
    <property type="entry name" value="HAMP_dom"/>
</dbReference>
<evidence type="ECO:0000259" key="10">
    <source>
        <dbReference type="PROSITE" id="PS50111"/>
    </source>
</evidence>
<dbReference type="PANTHER" id="PTHR32089">
    <property type="entry name" value="METHYL-ACCEPTING CHEMOTAXIS PROTEIN MCPB"/>
    <property type="match status" value="1"/>
</dbReference>
<keyword evidence="5 7" id="KW-0807">Transducer</keyword>
<evidence type="ECO:0000256" key="7">
    <source>
        <dbReference type="PROSITE-ProRule" id="PRU00284"/>
    </source>
</evidence>
<evidence type="ECO:0000256" key="9">
    <source>
        <dbReference type="SAM" id="Phobius"/>
    </source>
</evidence>
<dbReference type="Pfam" id="PF00015">
    <property type="entry name" value="MCPsignal"/>
    <property type="match status" value="1"/>
</dbReference>
<dbReference type="InterPro" id="IPR029095">
    <property type="entry name" value="NarX-like_N"/>
</dbReference>
<dbReference type="Pfam" id="PF13675">
    <property type="entry name" value="PilJ"/>
    <property type="match status" value="2"/>
</dbReference>
<evidence type="ECO:0000256" key="5">
    <source>
        <dbReference type="ARBA" id="ARBA00023224"/>
    </source>
</evidence>
<dbReference type="GO" id="GO:0016020">
    <property type="term" value="C:membrane"/>
    <property type="evidence" value="ECO:0007669"/>
    <property type="project" value="UniProtKB-SubCell"/>
</dbReference>
<evidence type="ECO:0000256" key="2">
    <source>
        <dbReference type="ARBA" id="ARBA00022692"/>
    </source>
</evidence>
<evidence type="ECO:0000256" key="8">
    <source>
        <dbReference type="SAM" id="MobiDB-lite"/>
    </source>
</evidence>
<comment type="caution">
    <text evidence="12">The sequence shown here is derived from an EMBL/GenBank/DDBJ whole genome shotgun (WGS) entry which is preliminary data.</text>
</comment>
<keyword evidence="2 9" id="KW-0812">Transmembrane</keyword>
<gene>
    <name evidence="12" type="ORF">DVS81_12645</name>
</gene>
<evidence type="ECO:0000256" key="4">
    <source>
        <dbReference type="ARBA" id="ARBA00023136"/>
    </source>
</evidence>
<dbReference type="PANTHER" id="PTHR32089:SF119">
    <property type="entry name" value="METHYL-ACCEPTING CHEMOTAXIS PROTEIN CTPL"/>
    <property type="match status" value="1"/>
</dbReference>
<evidence type="ECO:0000256" key="1">
    <source>
        <dbReference type="ARBA" id="ARBA00004141"/>
    </source>
</evidence>
<dbReference type="SUPFAM" id="SSF58104">
    <property type="entry name" value="Methyl-accepting chemotaxis protein (MCP) signaling domain"/>
    <property type="match status" value="1"/>
</dbReference>
<feature type="region of interest" description="Disordered" evidence="8">
    <location>
        <begin position="1"/>
        <end position="22"/>
    </location>
</feature>
<accession>A0A369XPS9</accession>
<dbReference type="Gene3D" id="1.10.287.950">
    <property type="entry name" value="Methyl-accepting chemotaxis protein"/>
    <property type="match status" value="1"/>
</dbReference>
<evidence type="ECO:0000313" key="13">
    <source>
        <dbReference type="Proteomes" id="UP000253831"/>
    </source>
</evidence>
<comment type="subcellular location">
    <subcellularLocation>
        <location evidence="1">Membrane</location>
        <topology evidence="1">Multi-pass membrane protein</topology>
    </subcellularLocation>
</comment>
<dbReference type="InterPro" id="IPR004089">
    <property type="entry name" value="MCPsignal_dom"/>
</dbReference>
<feature type="transmembrane region" description="Helical" evidence="9">
    <location>
        <begin position="57"/>
        <end position="76"/>
    </location>
</feature>
<dbReference type="Proteomes" id="UP000253831">
    <property type="component" value="Unassembled WGS sequence"/>
</dbReference>
<evidence type="ECO:0000256" key="6">
    <source>
        <dbReference type="ARBA" id="ARBA00029447"/>
    </source>
</evidence>
<dbReference type="AlphaFoldDB" id="A0A369XPS9"/>
<protein>
    <submittedName>
        <fullName evidence="12">Methyl-accepting chemotaxis protein</fullName>
    </submittedName>
</protein>
<feature type="transmembrane region" description="Helical" evidence="9">
    <location>
        <begin position="349"/>
        <end position="368"/>
    </location>
</feature>
<dbReference type="EMBL" id="QPGA01000024">
    <property type="protein sequence ID" value="RDE50207.1"/>
    <property type="molecule type" value="Genomic_DNA"/>
</dbReference>
<feature type="domain" description="Methyl-accepting transducer" evidence="10">
    <location>
        <begin position="450"/>
        <end position="686"/>
    </location>
</feature>